<dbReference type="EMBL" id="JAFJZO010000036">
    <property type="protein sequence ID" value="KAG5489907.1"/>
    <property type="molecule type" value="Genomic_DNA"/>
</dbReference>
<comment type="caution">
    <text evidence="3">The sequence shown here is derived from an EMBL/GenBank/DDBJ whole genome shotgun (WGS) entry which is preliminary data.</text>
</comment>
<protein>
    <recommendedName>
        <fullName evidence="2">TFIIS central domain-containing protein</fullName>
    </recommendedName>
</protein>
<dbReference type="GeneID" id="94286155"/>
<accession>A0A836KXY7</accession>
<dbReference type="InterPro" id="IPR003618">
    <property type="entry name" value="TFIIS_cen_dom"/>
</dbReference>
<dbReference type="KEGG" id="phet:94286155"/>
<evidence type="ECO:0000259" key="2">
    <source>
        <dbReference type="Pfam" id="PF07500"/>
    </source>
</evidence>
<dbReference type="Pfam" id="PF07500">
    <property type="entry name" value="TFIIS_M"/>
    <property type="match status" value="1"/>
</dbReference>
<dbReference type="AlphaFoldDB" id="A0A836KXY7"/>
<feature type="compositionally biased region" description="Basic and acidic residues" evidence="1">
    <location>
        <begin position="185"/>
        <end position="202"/>
    </location>
</feature>
<evidence type="ECO:0000313" key="4">
    <source>
        <dbReference type="Proteomes" id="UP000674318"/>
    </source>
</evidence>
<sequence>MASSSTSSNGRDDRIVNLLVMTLQKMDDFKGNGADARPYAAQVVAAVRANNDTEEDFKDQIMCIIANIKNLNGELVAGLPEGQRTGISAAELAVMDANAMRSVQQKREMAATFRKRAREQTNIDKTSMHCTKCGLVRRDRLNINELALDSEQSGSHFDYNFDNMCSCSHSSDEERTSSDDEDGNGVERSERSSTSAHHSDSD</sequence>
<evidence type="ECO:0000256" key="1">
    <source>
        <dbReference type="SAM" id="MobiDB-lite"/>
    </source>
</evidence>
<dbReference type="Proteomes" id="UP000674318">
    <property type="component" value="Unassembled WGS sequence"/>
</dbReference>
<name>A0A836KXY7_9TRYP</name>
<gene>
    <name evidence="3" type="ORF">JKF63_00024</name>
</gene>
<keyword evidence="4" id="KW-1185">Reference proteome</keyword>
<reference evidence="3 4" key="1">
    <citation type="submission" date="2021-02" db="EMBL/GenBank/DDBJ databases">
        <title>Porcisia hertigi Genome sequencing and assembly.</title>
        <authorList>
            <person name="Almutairi H."/>
            <person name="Gatherer D."/>
        </authorList>
    </citation>
    <scope>NUCLEOTIDE SEQUENCE [LARGE SCALE GENOMIC DNA]</scope>
    <source>
        <strain evidence="3 4">C119</strain>
    </source>
</reference>
<dbReference type="RefSeq" id="XP_067752235.1">
    <property type="nucleotide sequence ID" value="XM_067896078.1"/>
</dbReference>
<evidence type="ECO:0000313" key="3">
    <source>
        <dbReference type="EMBL" id="KAG5489907.1"/>
    </source>
</evidence>
<proteinExistence type="predicted"/>
<feature type="domain" description="TFIIS central" evidence="2">
    <location>
        <begin position="13"/>
        <end position="114"/>
    </location>
</feature>
<feature type="region of interest" description="Disordered" evidence="1">
    <location>
        <begin position="168"/>
        <end position="202"/>
    </location>
</feature>
<dbReference type="OrthoDB" id="277128at2759"/>
<dbReference type="GO" id="GO:0006351">
    <property type="term" value="P:DNA-templated transcription"/>
    <property type="evidence" value="ECO:0007669"/>
    <property type="project" value="InterPro"/>
</dbReference>
<organism evidence="3 4">
    <name type="scientific">Porcisia hertigi</name>
    <dbReference type="NCBI Taxonomy" id="2761500"/>
    <lineage>
        <taxon>Eukaryota</taxon>
        <taxon>Discoba</taxon>
        <taxon>Euglenozoa</taxon>
        <taxon>Kinetoplastea</taxon>
        <taxon>Metakinetoplastina</taxon>
        <taxon>Trypanosomatida</taxon>
        <taxon>Trypanosomatidae</taxon>
        <taxon>Leishmaniinae</taxon>
        <taxon>Porcisia</taxon>
    </lineage>
</organism>